<dbReference type="EMBL" id="JAKZEL010000016">
    <property type="protein sequence ID" value="KAI4536288.1"/>
    <property type="molecule type" value="Genomic_DNA"/>
</dbReference>
<reference evidence="13" key="1">
    <citation type="submission" date="2022-03" db="EMBL/GenBank/DDBJ databases">
        <title>Genomic analyses of argali, domestic sheep and their hybrids provide insights into chromosomal evolution, heterosis and genetic basis of agronomic traits.</title>
        <authorList>
            <person name="Li M."/>
        </authorList>
    </citation>
    <scope>NUCLEOTIDE SEQUENCE</scope>
    <source>
        <strain evidence="13">CAU-MHL-2022a</strain>
        <tissue evidence="13">Skin</tissue>
    </source>
</reference>
<dbReference type="Pfam" id="PF00291">
    <property type="entry name" value="PALP"/>
    <property type="match status" value="1"/>
</dbReference>
<accession>A0AAD4TYI6</accession>
<dbReference type="SUPFAM" id="SSF53686">
    <property type="entry name" value="Tryptophan synthase beta subunit-like PLP-dependent enzymes"/>
    <property type="match status" value="1"/>
</dbReference>
<keyword evidence="14" id="KW-1185">Reference proteome</keyword>
<dbReference type="EC" id="4.3.1.17" evidence="4"/>
<proteinExistence type="inferred from homology"/>
<evidence type="ECO:0000256" key="5">
    <source>
        <dbReference type="ARBA" id="ARBA00012096"/>
    </source>
</evidence>
<sequence>MMSGRPLHMETPVRDSVILSKVAGTTVYLKLDSAQPSGSFKIRGIGHLCKTWAERGCEHFVCSSAGNAGMAAAYAARKLGIPATIVVPSTTPALTIQRLKSEGATVKVVGETLDEAIRVAKDLEKNNSGWVYVPPFDDPLIWQPSPDLRPPSPPTSSREGHASIVKELKKTMTEKPGAIVLAVGGGGLLCGVVQGLAEVGWRDVPIVTMETIGAESFHASTKAGKLVTLPRITSVAKALGVTTVTAQAMKVYREHPIFSEVISDQEAVAALEKFVDDEKILVEPACGAALAAVYSNVIQKLQGEGKLCTPLSSVVVIVCGGNNISLAQLLALKKQLGMGAAQ</sequence>
<comment type="cofactor">
    <cofactor evidence="2">
        <name>pyridoxal 5'-phosphate</name>
        <dbReference type="ChEBI" id="CHEBI:597326"/>
    </cofactor>
</comment>
<dbReference type="GO" id="GO:0004794">
    <property type="term" value="F:threonine deaminase activity"/>
    <property type="evidence" value="ECO:0007669"/>
    <property type="project" value="UniProtKB-EC"/>
</dbReference>
<evidence type="ECO:0000256" key="9">
    <source>
        <dbReference type="ARBA" id="ARBA00041766"/>
    </source>
</evidence>
<dbReference type="InterPro" id="IPR036052">
    <property type="entry name" value="TrpB-like_PALP_sf"/>
</dbReference>
<evidence type="ECO:0000256" key="6">
    <source>
        <dbReference type="ARBA" id="ARBA00022898"/>
    </source>
</evidence>
<evidence type="ECO:0000256" key="2">
    <source>
        <dbReference type="ARBA" id="ARBA00001933"/>
    </source>
</evidence>
<dbReference type="GO" id="GO:0006629">
    <property type="term" value="P:lipid metabolic process"/>
    <property type="evidence" value="ECO:0007669"/>
    <property type="project" value="UniProtKB-KW"/>
</dbReference>
<keyword evidence="8" id="KW-0456">Lyase</keyword>
<keyword evidence="7" id="KW-0443">Lipid metabolism</keyword>
<dbReference type="GO" id="GO:0006567">
    <property type="term" value="P:L-threonine catabolic process"/>
    <property type="evidence" value="ECO:0007669"/>
    <property type="project" value="TreeGrafter"/>
</dbReference>
<comment type="caution">
    <text evidence="13">The sequence shown here is derived from an EMBL/GenBank/DDBJ whole genome shotgun (WGS) entry which is preliminary data.</text>
</comment>
<dbReference type="GO" id="GO:0003941">
    <property type="term" value="F:L-serine ammonia-lyase activity"/>
    <property type="evidence" value="ECO:0007669"/>
    <property type="project" value="UniProtKB-EC"/>
</dbReference>
<dbReference type="InterPro" id="IPR050147">
    <property type="entry name" value="Ser/Thr_Dehydratase"/>
</dbReference>
<gene>
    <name evidence="13" type="ORF">MG293_013680</name>
</gene>
<evidence type="ECO:0000313" key="14">
    <source>
        <dbReference type="Proteomes" id="UP001214576"/>
    </source>
</evidence>
<dbReference type="AlphaFoldDB" id="A0AAD4TYI6"/>
<evidence type="ECO:0000256" key="8">
    <source>
        <dbReference type="ARBA" id="ARBA00023239"/>
    </source>
</evidence>
<evidence type="ECO:0000313" key="13">
    <source>
        <dbReference type="EMBL" id="KAI4536288.1"/>
    </source>
</evidence>
<protein>
    <recommendedName>
        <fullName evidence="9">L-serine deaminase</fullName>
        <ecNumber evidence="4">4.3.1.17</ecNumber>
        <ecNumber evidence="5">4.3.1.19</ecNumber>
    </recommendedName>
    <alternativeName>
        <fullName evidence="10">L-threonine dehydratase</fullName>
    </alternativeName>
</protein>
<feature type="domain" description="Tryptophan synthase beta chain-like PALP" evidence="12">
    <location>
        <begin position="9"/>
        <end position="320"/>
    </location>
</feature>
<dbReference type="GO" id="GO:0030170">
    <property type="term" value="F:pyridoxal phosphate binding"/>
    <property type="evidence" value="ECO:0007669"/>
    <property type="project" value="InterPro"/>
</dbReference>
<evidence type="ECO:0000256" key="4">
    <source>
        <dbReference type="ARBA" id="ARBA00012093"/>
    </source>
</evidence>
<evidence type="ECO:0000256" key="1">
    <source>
        <dbReference type="ARBA" id="ARBA00001274"/>
    </source>
</evidence>
<keyword evidence="6" id="KW-0663">Pyridoxal phosphate</keyword>
<evidence type="ECO:0000256" key="7">
    <source>
        <dbReference type="ARBA" id="ARBA00023098"/>
    </source>
</evidence>
<dbReference type="FunFam" id="3.40.50.1100:FF:000031">
    <property type="entry name" value="L-serine dehydratase/L-threonine deaminase"/>
    <property type="match status" value="1"/>
</dbReference>
<evidence type="ECO:0000259" key="12">
    <source>
        <dbReference type="Pfam" id="PF00291"/>
    </source>
</evidence>
<comment type="similarity">
    <text evidence="3">Belongs to the serine/threonine dehydratase family.</text>
</comment>
<dbReference type="Gene3D" id="3.40.50.1100">
    <property type="match status" value="2"/>
</dbReference>
<comment type="catalytic activity">
    <reaction evidence="1">
        <text>L-threonine = 2-oxobutanoate + NH4(+)</text>
        <dbReference type="Rhea" id="RHEA:22108"/>
        <dbReference type="ChEBI" id="CHEBI:16763"/>
        <dbReference type="ChEBI" id="CHEBI:28938"/>
        <dbReference type="ChEBI" id="CHEBI:57926"/>
        <dbReference type="EC" id="4.3.1.19"/>
    </reaction>
</comment>
<dbReference type="GO" id="GO:0006565">
    <property type="term" value="P:L-serine catabolic process"/>
    <property type="evidence" value="ECO:0007669"/>
    <property type="project" value="TreeGrafter"/>
</dbReference>
<dbReference type="EC" id="4.3.1.19" evidence="5"/>
<evidence type="ECO:0000256" key="11">
    <source>
        <dbReference type="ARBA" id="ARBA00049406"/>
    </source>
</evidence>
<dbReference type="InterPro" id="IPR001926">
    <property type="entry name" value="TrpB-like_PALP"/>
</dbReference>
<dbReference type="PANTHER" id="PTHR48078:SF8">
    <property type="entry name" value="L-SERINE DEHYDRATASE_L-THREONINE DEAMINASE"/>
    <property type="match status" value="1"/>
</dbReference>
<organism evidence="13 14">
    <name type="scientific">Ovis ammon polii</name>
    <dbReference type="NCBI Taxonomy" id="230172"/>
    <lineage>
        <taxon>Eukaryota</taxon>
        <taxon>Metazoa</taxon>
        <taxon>Chordata</taxon>
        <taxon>Craniata</taxon>
        <taxon>Vertebrata</taxon>
        <taxon>Euteleostomi</taxon>
        <taxon>Mammalia</taxon>
        <taxon>Eutheria</taxon>
        <taxon>Laurasiatheria</taxon>
        <taxon>Artiodactyla</taxon>
        <taxon>Ruminantia</taxon>
        <taxon>Pecora</taxon>
        <taxon>Bovidae</taxon>
        <taxon>Caprinae</taxon>
        <taxon>Ovis</taxon>
    </lineage>
</organism>
<evidence type="ECO:0000256" key="3">
    <source>
        <dbReference type="ARBA" id="ARBA00010869"/>
    </source>
</evidence>
<evidence type="ECO:0000256" key="10">
    <source>
        <dbReference type="ARBA" id="ARBA00042605"/>
    </source>
</evidence>
<name>A0AAD4TYI6_OVIAM</name>
<dbReference type="InterPro" id="IPR000634">
    <property type="entry name" value="Ser/Thr_deHydtase_PyrdxlP-BS"/>
</dbReference>
<comment type="catalytic activity">
    <reaction evidence="11">
        <text>L-serine = pyruvate + NH4(+)</text>
        <dbReference type="Rhea" id="RHEA:19169"/>
        <dbReference type="ChEBI" id="CHEBI:15361"/>
        <dbReference type="ChEBI" id="CHEBI:28938"/>
        <dbReference type="ChEBI" id="CHEBI:33384"/>
        <dbReference type="EC" id="4.3.1.17"/>
    </reaction>
</comment>
<dbReference type="Proteomes" id="UP001214576">
    <property type="component" value="Unassembled WGS sequence"/>
</dbReference>
<dbReference type="PROSITE" id="PS00165">
    <property type="entry name" value="DEHYDRATASE_SER_THR"/>
    <property type="match status" value="1"/>
</dbReference>
<dbReference type="PANTHER" id="PTHR48078">
    <property type="entry name" value="THREONINE DEHYDRATASE, MITOCHONDRIAL-RELATED"/>
    <property type="match status" value="1"/>
</dbReference>
<dbReference type="GO" id="GO:0009097">
    <property type="term" value="P:isoleucine biosynthetic process"/>
    <property type="evidence" value="ECO:0007669"/>
    <property type="project" value="TreeGrafter"/>
</dbReference>
<dbReference type="FunFam" id="3.40.50.1100:FF:000134">
    <property type="entry name" value="L-serine dehydratase/L-threonine deaminase"/>
    <property type="match status" value="1"/>
</dbReference>